<proteinExistence type="predicted"/>
<dbReference type="GO" id="GO:0046872">
    <property type="term" value="F:metal ion binding"/>
    <property type="evidence" value="ECO:0007669"/>
    <property type="project" value="UniProtKB-KW"/>
</dbReference>
<evidence type="ECO:0000256" key="4">
    <source>
        <dbReference type="ARBA" id="ARBA00023004"/>
    </source>
</evidence>
<dbReference type="EMBL" id="DVMV01000039">
    <property type="protein sequence ID" value="HIU45581.1"/>
    <property type="molecule type" value="Genomic_DNA"/>
</dbReference>
<organism evidence="6 7">
    <name type="scientific">Candidatus Alloenteromonas pullicola</name>
    <dbReference type="NCBI Taxonomy" id="2840784"/>
    <lineage>
        <taxon>Bacteria</taxon>
        <taxon>Bacillati</taxon>
        <taxon>Bacillota</taxon>
        <taxon>Bacillota incertae sedis</taxon>
        <taxon>Candidatus Alloenteromonas</taxon>
    </lineage>
</organism>
<dbReference type="Gene3D" id="3.40.50.11270">
    <property type="match status" value="1"/>
</dbReference>
<dbReference type="PANTHER" id="PTHR30426:SF0">
    <property type="entry name" value="4-HYDROXY-3-METHYLBUT-2-ENYL DIPHOSPHATE REDUCTASE"/>
    <property type="match status" value="1"/>
</dbReference>
<accession>A0A9D1LPG1</accession>
<dbReference type="InterPro" id="IPR003451">
    <property type="entry name" value="LytB/IspH"/>
</dbReference>
<dbReference type="AlphaFoldDB" id="A0A9D1LPG1"/>
<dbReference type="GO" id="GO:0051745">
    <property type="term" value="F:4-hydroxy-3-methylbut-2-enyl diphosphate reductase activity"/>
    <property type="evidence" value="ECO:0007669"/>
    <property type="project" value="InterPro"/>
</dbReference>
<evidence type="ECO:0000313" key="6">
    <source>
        <dbReference type="EMBL" id="HIU45581.1"/>
    </source>
</evidence>
<evidence type="ECO:0000313" key="7">
    <source>
        <dbReference type="Proteomes" id="UP000824070"/>
    </source>
</evidence>
<reference evidence="6" key="1">
    <citation type="submission" date="2020-10" db="EMBL/GenBank/DDBJ databases">
        <authorList>
            <person name="Gilroy R."/>
        </authorList>
    </citation>
    <scope>NUCLEOTIDE SEQUENCE</scope>
    <source>
        <strain evidence="6">ChiGjej1B1-22543</strain>
    </source>
</reference>
<evidence type="ECO:0008006" key="8">
    <source>
        <dbReference type="Google" id="ProtNLM"/>
    </source>
</evidence>
<dbReference type="GO" id="GO:0050992">
    <property type="term" value="P:dimethylallyl diphosphate biosynthetic process"/>
    <property type="evidence" value="ECO:0007669"/>
    <property type="project" value="InterPro"/>
</dbReference>
<name>A0A9D1LPG1_9FIRM</name>
<sequence>MEAFLIEPGGYCFGVKMALQKAMDAAKGGKAYCLGRLVHNEKTLESLSRSGVVTIDEREVGLSEAIDHLPSGSTIVFSAHGHDPKLEEKAKGKGLIIVDATCPFVRANVLAAAKSGHVAYIGSKGHAEAEAFLASTKVDAFYDVKSGRLEAYGSPSHIIAQTTLSEAEIEEGVAKIRGSFPEAKLIKGRCEETKTRQEAVERACSRARTLVIIGSSSSSNANKLLQIGRSHGIVSYLAEDAKGIEGKKLIPPVGIACSASSDYRDCLGCLNYVDSL</sequence>
<keyword evidence="5" id="KW-0411">Iron-sulfur</keyword>
<reference evidence="6" key="2">
    <citation type="journal article" date="2021" name="PeerJ">
        <title>Extensive microbial diversity within the chicken gut microbiome revealed by metagenomics and culture.</title>
        <authorList>
            <person name="Gilroy R."/>
            <person name="Ravi A."/>
            <person name="Getino M."/>
            <person name="Pursley I."/>
            <person name="Horton D.L."/>
            <person name="Alikhan N.F."/>
            <person name="Baker D."/>
            <person name="Gharbi K."/>
            <person name="Hall N."/>
            <person name="Watson M."/>
            <person name="Adriaenssens E.M."/>
            <person name="Foster-Nyarko E."/>
            <person name="Jarju S."/>
            <person name="Secka A."/>
            <person name="Antonio M."/>
            <person name="Oren A."/>
            <person name="Chaudhuri R.R."/>
            <person name="La Ragione R."/>
            <person name="Hildebrand F."/>
            <person name="Pallen M.J."/>
        </authorList>
    </citation>
    <scope>NUCLEOTIDE SEQUENCE</scope>
    <source>
        <strain evidence="6">ChiGjej1B1-22543</strain>
    </source>
</reference>
<dbReference type="Pfam" id="PF02401">
    <property type="entry name" value="LYTB"/>
    <property type="match status" value="1"/>
</dbReference>
<dbReference type="PANTHER" id="PTHR30426">
    <property type="entry name" value="4-HYDROXY-3-METHYLBUT-2-ENYL DIPHOSPHATE REDUCTASE"/>
    <property type="match status" value="1"/>
</dbReference>
<evidence type="ECO:0000256" key="5">
    <source>
        <dbReference type="ARBA" id="ARBA00023014"/>
    </source>
</evidence>
<evidence type="ECO:0000256" key="2">
    <source>
        <dbReference type="ARBA" id="ARBA00022485"/>
    </source>
</evidence>
<evidence type="ECO:0000256" key="1">
    <source>
        <dbReference type="ARBA" id="ARBA00001966"/>
    </source>
</evidence>
<protein>
    <recommendedName>
        <fullName evidence="8">4-hydroxy-3-methylbut-2-enyl diphosphate reductase</fullName>
    </recommendedName>
</protein>
<dbReference type="GO" id="GO:0051539">
    <property type="term" value="F:4 iron, 4 sulfur cluster binding"/>
    <property type="evidence" value="ECO:0007669"/>
    <property type="project" value="UniProtKB-KW"/>
</dbReference>
<dbReference type="GO" id="GO:0019288">
    <property type="term" value="P:isopentenyl diphosphate biosynthetic process, methylerythritol 4-phosphate pathway"/>
    <property type="evidence" value="ECO:0007669"/>
    <property type="project" value="InterPro"/>
</dbReference>
<comment type="caution">
    <text evidence="6">The sequence shown here is derived from an EMBL/GenBank/DDBJ whole genome shotgun (WGS) entry which is preliminary data.</text>
</comment>
<keyword evidence="2" id="KW-0004">4Fe-4S</keyword>
<keyword evidence="4" id="KW-0408">Iron</keyword>
<keyword evidence="3" id="KW-0479">Metal-binding</keyword>
<evidence type="ECO:0000256" key="3">
    <source>
        <dbReference type="ARBA" id="ARBA00022723"/>
    </source>
</evidence>
<comment type="cofactor">
    <cofactor evidence="1">
        <name>[4Fe-4S] cluster</name>
        <dbReference type="ChEBI" id="CHEBI:49883"/>
    </cofactor>
</comment>
<dbReference type="Gene3D" id="3.40.1010.20">
    <property type="entry name" value="4-hydroxy-3-methylbut-2-enyl diphosphate reductase, catalytic domain"/>
    <property type="match status" value="2"/>
</dbReference>
<gene>
    <name evidence="6" type="ORF">IAC52_04720</name>
</gene>
<dbReference type="Proteomes" id="UP000824070">
    <property type="component" value="Unassembled WGS sequence"/>
</dbReference>